<dbReference type="Proteomes" id="UP000245618">
    <property type="component" value="Unassembled WGS sequence"/>
</dbReference>
<evidence type="ECO:0000313" key="1">
    <source>
        <dbReference type="EMBL" id="PWA08293.1"/>
    </source>
</evidence>
<reference evidence="1 2" key="1">
    <citation type="submission" date="2018-04" db="EMBL/GenBank/DDBJ databases">
        <title>Flavobacterium sp. nov., isolated from glacier ice.</title>
        <authorList>
            <person name="Liu Q."/>
            <person name="Xin Y.-H."/>
        </authorList>
    </citation>
    <scope>NUCLEOTIDE SEQUENCE [LARGE SCALE GENOMIC DNA]</scope>
    <source>
        <strain evidence="1 2">LB2P30</strain>
    </source>
</reference>
<evidence type="ECO:0000313" key="2">
    <source>
        <dbReference type="Proteomes" id="UP000245618"/>
    </source>
</evidence>
<comment type="caution">
    <text evidence="1">The sequence shown here is derived from an EMBL/GenBank/DDBJ whole genome shotgun (WGS) entry which is preliminary data.</text>
</comment>
<dbReference type="RefSeq" id="WP_116763793.1">
    <property type="nucleotide sequence ID" value="NZ_QCZH01000014.1"/>
</dbReference>
<organism evidence="1 2">
    <name type="scientific">Flavobacterium laiguense</name>
    <dbReference type="NCBI Taxonomy" id="2169409"/>
    <lineage>
        <taxon>Bacteria</taxon>
        <taxon>Pseudomonadati</taxon>
        <taxon>Bacteroidota</taxon>
        <taxon>Flavobacteriia</taxon>
        <taxon>Flavobacteriales</taxon>
        <taxon>Flavobacteriaceae</taxon>
        <taxon>Flavobacterium</taxon>
    </lineage>
</organism>
<proteinExistence type="predicted"/>
<gene>
    <name evidence="1" type="ORF">DB891_11845</name>
</gene>
<accession>A0A2U1JTU7</accession>
<name>A0A2U1JTU7_9FLAO</name>
<sequence length="65" mass="7549">MDNIDYKITVGSLVKIKSKKTNSTYRVTKLYNNYIGELWAQCLNIESGENPEHPVNDLELFKENK</sequence>
<dbReference type="EMBL" id="QCZH01000014">
    <property type="protein sequence ID" value="PWA08293.1"/>
    <property type="molecule type" value="Genomic_DNA"/>
</dbReference>
<dbReference type="AlphaFoldDB" id="A0A2U1JTU7"/>
<protein>
    <submittedName>
        <fullName evidence="1">Uncharacterized protein</fullName>
    </submittedName>
</protein>
<keyword evidence="2" id="KW-1185">Reference proteome</keyword>